<evidence type="ECO:0000256" key="2">
    <source>
        <dbReference type="ARBA" id="ARBA00007447"/>
    </source>
</evidence>
<evidence type="ECO:0000256" key="1">
    <source>
        <dbReference type="ARBA" id="ARBA00004609"/>
    </source>
</evidence>
<keyword evidence="14" id="KW-1185">Reference proteome</keyword>
<dbReference type="PRINTS" id="PR00792">
    <property type="entry name" value="PEPSIN"/>
</dbReference>
<dbReference type="GO" id="GO:0098552">
    <property type="term" value="C:side of membrane"/>
    <property type="evidence" value="ECO:0007669"/>
    <property type="project" value="UniProtKB-KW"/>
</dbReference>
<feature type="domain" description="Peptidase A1" evidence="12">
    <location>
        <begin position="72"/>
        <end position="412"/>
    </location>
</feature>
<dbReference type="InterPro" id="IPR001461">
    <property type="entry name" value="Aspartic_peptidase_A1"/>
</dbReference>
<keyword evidence="3" id="KW-0325">Glycoprotein</keyword>
<evidence type="ECO:0000256" key="7">
    <source>
        <dbReference type="ARBA" id="ARBA00022801"/>
    </source>
</evidence>
<keyword evidence="5 11" id="KW-0732">Signal</keyword>
<dbReference type="InterPro" id="IPR021109">
    <property type="entry name" value="Peptidase_aspartic_dom_sf"/>
</dbReference>
<dbReference type="PANTHER" id="PTHR47966">
    <property type="entry name" value="BETA-SITE APP-CLEAVING ENZYME, ISOFORM A-RELATED"/>
    <property type="match status" value="1"/>
</dbReference>
<organism evidence="13 14">
    <name type="scientific">Emergomyces africanus</name>
    <dbReference type="NCBI Taxonomy" id="1955775"/>
    <lineage>
        <taxon>Eukaryota</taxon>
        <taxon>Fungi</taxon>
        <taxon>Dikarya</taxon>
        <taxon>Ascomycota</taxon>
        <taxon>Pezizomycotina</taxon>
        <taxon>Eurotiomycetes</taxon>
        <taxon>Eurotiomycetidae</taxon>
        <taxon>Onygenales</taxon>
        <taxon>Ajellomycetaceae</taxon>
        <taxon>Emergomyces</taxon>
    </lineage>
</organism>
<keyword evidence="3" id="KW-0449">Lipoprotein</keyword>
<dbReference type="AlphaFoldDB" id="A0A1B7NQ32"/>
<dbReference type="STRING" id="1658172.A0A1B7NQ32"/>
<comment type="similarity">
    <text evidence="2">Belongs to the peptidase A1 family.</text>
</comment>
<dbReference type="PROSITE" id="PS51767">
    <property type="entry name" value="PEPTIDASE_A1"/>
    <property type="match status" value="1"/>
</dbReference>
<keyword evidence="10" id="KW-0812">Transmembrane</keyword>
<evidence type="ECO:0000256" key="11">
    <source>
        <dbReference type="SAM" id="SignalP"/>
    </source>
</evidence>
<keyword evidence="3" id="KW-0336">GPI-anchor</keyword>
<keyword evidence="6" id="KW-0064">Aspartyl protease</keyword>
<evidence type="ECO:0000256" key="4">
    <source>
        <dbReference type="ARBA" id="ARBA00022670"/>
    </source>
</evidence>
<name>A0A1B7NQ32_9EURO</name>
<accession>A0A1B7NQ32</accession>
<feature type="active site" evidence="8">
    <location>
        <position position="289"/>
    </location>
</feature>
<evidence type="ECO:0000256" key="8">
    <source>
        <dbReference type="PIRSR" id="PIRSR601461-1"/>
    </source>
</evidence>
<evidence type="ECO:0000259" key="12">
    <source>
        <dbReference type="PROSITE" id="PS51767"/>
    </source>
</evidence>
<evidence type="ECO:0000313" key="13">
    <source>
        <dbReference type="EMBL" id="OAX78933.1"/>
    </source>
</evidence>
<keyword evidence="7" id="KW-0378">Hydrolase</keyword>
<dbReference type="PANTHER" id="PTHR47966:SF65">
    <property type="entry name" value="ASPARTIC-TYPE ENDOPEPTIDASE"/>
    <property type="match status" value="1"/>
</dbReference>
<keyword evidence="10" id="KW-0472">Membrane</keyword>
<dbReference type="EMBL" id="LGUA01001237">
    <property type="protein sequence ID" value="OAX78933.1"/>
    <property type="molecule type" value="Genomic_DNA"/>
</dbReference>
<keyword evidence="9" id="KW-1015">Disulfide bond</keyword>
<evidence type="ECO:0000256" key="6">
    <source>
        <dbReference type="ARBA" id="ARBA00022750"/>
    </source>
</evidence>
<feature type="chain" id="PRO_5008598146" description="Peptidase A1 domain-containing protein" evidence="11">
    <location>
        <begin position="24"/>
        <end position="484"/>
    </location>
</feature>
<proteinExistence type="inferred from homology"/>
<evidence type="ECO:0000256" key="3">
    <source>
        <dbReference type="ARBA" id="ARBA00022622"/>
    </source>
</evidence>
<protein>
    <recommendedName>
        <fullName evidence="12">Peptidase A1 domain-containing protein</fullName>
    </recommendedName>
</protein>
<dbReference type="GO" id="GO:0006508">
    <property type="term" value="P:proteolysis"/>
    <property type="evidence" value="ECO:0007669"/>
    <property type="project" value="UniProtKB-KW"/>
</dbReference>
<dbReference type="InterPro" id="IPR033876">
    <property type="entry name" value="SAP-like"/>
</dbReference>
<keyword evidence="4" id="KW-0645">Protease</keyword>
<comment type="subcellular location">
    <subcellularLocation>
        <location evidence="1">Cell membrane</location>
        <topology evidence="1">Lipid-anchor</topology>
        <topology evidence="1">GPI-anchor</topology>
    </subcellularLocation>
</comment>
<dbReference type="Pfam" id="PF00026">
    <property type="entry name" value="Asp"/>
    <property type="match status" value="1"/>
</dbReference>
<gene>
    <name evidence="13" type="ORF">ACJ72_06752</name>
</gene>
<dbReference type="Proteomes" id="UP000091918">
    <property type="component" value="Unassembled WGS sequence"/>
</dbReference>
<evidence type="ECO:0000256" key="10">
    <source>
        <dbReference type="SAM" id="Phobius"/>
    </source>
</evidence>
<sequence>MRGAATLCTLGTVLLSLFHAINAIHIGDTGSPKVVRFDLQQREIPNPIKSDRLRKRSKKVVKTKLINDIPIYICEVRVGNPPQKLTLYVDTGSSDLWTNVANTTFHGKLAGYKPKRAYNPGASSTAASLSSDFRISYADGSSASGDYFRDTLRIGNVKLPNFQFGLGYTSNSQEGVMGIGYPENEIQVTRNRKPPYPNLPFALKNAGLIKSASYGIWLNSIYSRQGSLIFGGIDQAKYYGKLQTTPIIPNRYGMYREVVVSLTEISVRPGKGKGFQHVDGEFPIPALLDTGCSLTYLPPRVTQAIYQVVGAMYNKQWDLAVIPCAKKRQDAKITFKFGTSTAAAFITINLAQLILPLPRNDDGSPIAPAQSGLCLFGIFPMSDKVKLASLGTTFLRQTYVFVNLEKHEVGMAVAKSNVWRETIKEVSNAEGGRPPTEHLMRRHRLATTPSTTTSPMKAFAMPMAQPDMYIGALVGLVSVIFALM</sequence>
<reference evidence="13 14" key="1">
    <citation type="submission" date="2015-07" db="EMBL/GenBank/DDBJ databases">
        <title>Emmonsia species relationships and genome sequence.</title>
        <authorList>
            <person name="Cuomo C.A."/>
            <person name="Schwartz I.S."/>
            <person name="Kenyon C."/>
            <person name="de Hoog G.S."/>
            <person name="Govender N.P."/>
            <person name="Botha A."/>
            <person name="Moreno L."/>
            <person name="de Vries M."/>
            <person name="Munoz J.F."/>
            <person name="Stielow J.B."/>
        </authorList>
    </citation>
    <scope>NUCLEOTIDE SEQUENCE [LARGE SCALE GENOMIC DNA]</scope>
    <source>
        <strain evidence="13 14">CBS 136260</strain>
    </source>
</reference>
<dbReference type="CDD" id="cd05474">
    <property type="entry name" value="SAP_like"/>
    <property type="match status" value="1"/>
</dbReference>
<feature type="disulfide bond" evidence="9">
    <location>
        <begin position="324"/>
        <end position="374"/>
    </location>
</feature>
<dbReference type="Gene3D" id="2.40.70.10">
    <property type="entry name" value="Acid Proteases"/>
    <property type="match status" value="2"/>
</dbReference>
<comment type="caution">
    <text evidence="13">The sequence shown here is derived from an EMBL/GenBank/DDBJ whole genome shotgun (WGS) entry which is preliminary data.</text>
</comment>
<dbReference type="SUPFAM" id="SSF50630">
    <property type="entry name" value="Acid proteases"/>
    <property type="match status" value="1"/>
</dbReference>
<dbReference type="OrthoDB" id="771136at2759"/>
<dbReference type="GO" id="GO:0004190">
    <property type="term" value="F:aspartic-type endopeptidase activity"/>
    <property type="evidence" value="ECO:0007669"/>
    <property type="project" value="UniProtKB-KW"/>
</dbReference>
<evidence type="ECO:0000313" key="14">
    <source>
        <dbReference type="Proteomes" id="UP000091918"/>
    </source>
</evidence>
<dbReference type="GO" id="GO:0005886">
    <property type="term" value="C:plasma membrane"/>
    <property type="evidence" value="ECO:0007669"/>
    <property type="project" value="UniProtKB-SubCell"/>
</dbReference>
<feature type="transmembrane region" description="Helical" evidence="10">
    <location>
        <begin position="466"/>
        <end position="483"/>
    </location>
</feature>
<keyword evidence="10" id="KW-1133">Transmembrane helix</keyword>
<evidence type="ECO:0000256" key="5">
    <source>
        <dbReference type="ARBA" id="ARBA00022729"/>
    </source>
</evidence>
<feature type="signal peptide" evidence="11">
    <location>
        <begin position="1"/>
        <end position="23"/>
    </location>
</feature>
<evidence type="ECO:0000256" key="9">
    <source>
        <dbReference type="PIRSR" id="PIRSR601461-2"/>
    </source>
</evidence>
<dbReference type="InterPro" id="IPR033121">
    <property type="entry name" value="PEPTIDASE_A1"/>
</dbReference>
<feature type="active site" evidence="8">
    <location>
        <position position="90"/>
    </location>
</feature>